<evidence type="ECO:0000256" key="3">
    <source>
        <dbReference type="ARBA" id="ARBA00022722"/>
    </source>
</evidence>
<dbReference type="InterPro" id="IPR014577">
    <property type="entry name" value="UCP033093_metalloPase"/>
</dbReference>
<dbReference type="InterPro" id="IPR050535">
    <property type="entry name" value="DNA_Repair-Maintenance_Comp"/>
</dbReference>
<dbReference type="AlphaFoldDB" id="S5TI68"/>
<keyword evidence="4" id="KW-0378">Hydrolase</keyword>
<dbReference type="PIRSF" id="PIRSF033093">
    <property type="entry name" value="UCP_ML1119"/>
    <property type="match status" value="1"/>
</dbReference>
<evidence type="ECO:0000313" key="8">
    <source>
        <dbReference type="Proteomes" id="UP000015388"/>
    </source>
</evidence>
<dbReference type="Pfam" id="PF00149">
    <property type="entry name" value="Metallophos"/>
    <property type="match status" value="1"/>
</dbReference>
<feature type="domain" description="Calcineurin-like phosphoesterase" evidence="6">
    <location>
        <begin position="5"/>
        <end position="99"/>
    </location>
</feature>
<evidence type="ECO:0000256" key="4">
    <source>
        <dbReference type="ARBA" id="ARBA00022801"/>
    </source>
</evidence>
<sequence>MTRVTFIHTSDLQLGMIRWYLGQDGQALFDDSRLKAVARLGELATEHDAEFIVVAGDVFEHNSLSDRVTGRALEALRALPVPVYLLPGNHDPLVADSIFRRTDGIDGVHVVVDSEPLEVAEGVELVGAPWRSKHPTGDLVRAMLEPLAPTDKIRLGLAHGQVEAFGGEPAPGLIDLANVETKLIDGTLDYLALGDTHSTASLGDSGAVWFSGSPETTDYHERVGDETGGEHDSGNTLVVTVDKTGVGRSRVEVKKVAVGEWTFDALHEELYSQEDVDAFLAKLDAYPDKTRTCIKYALEGSLSLTATRALEEGLNERVPVFTALYDRERLNRLTLEPEDDELASLELGGVAGEAMAELLREELDDTEARDAVNLLFRLTKEAQ</sequence>
<protein>
    <recommendedName>
        <fullName evidence="2">Nuclease SbcCD subunit D</fullName>
    </recommendedName>
</protein>
<dbReference type="SUPFAM" id="SSF56300">
    <property type="entry name" value="Metallo-dependent phosphatases"/>
    <property type="match status" value="1"/>
</dbReference>
<dbReference type="PANTHER" id="PTHR30337">
    <property type="entry name" value="COMPONENT OF ATP-DEPENDENT DSDNA EXONUCLEASE"/>
    <property type="match status" value="1"/>
</dbReference>
<evidence type="ECO:0000259" key="6">
    <source>
        <dbReference type="Pfam" id="PF00149"/>
    </source>
</evidence>
<evidence type="ECO:0000256" key="1">
    <source>
        <dbReference type="ARBA" id="ARBA00010555"/>
    </source>
</evidence>
<dbReference type="RefSeq" id="WP_020934509.1">
    <property type="nucleotide sequence ID" value="NC_021915.1"/>
</dbReference>
<dbReference type="EMBL" id="CP003924">
    <property type="protein sequence ID" value="AGS34576.1"/>
    <property type="molecule type" value="Genomic_DNA"/>
</dbReference>
<dbReference type="eggNOG" id="COG0420">
    <property type="taxonomic scope" value="Bacteria"/>
</dbReference>
<keyword evidence="8" id="KW-1185">Reference proteome</keyword>
<evidence type="ECO:0000256" key="2">
    <source>
        <dbReference type="ARBA" id="ARBA00013365"/>
    </source>
</evidence>
<dbReference type="InterPro" id="IPR041796">
    <property type="entry name" value="Mre11_N"/>
</dbReference>
<comment type="similarity">
    <text evidence="1">Belongs to the SbcD family.</text>
</comment>
<dbReference type="PANTHER" id="PTHR30337:SF0">
    <property type="entry name" value="NUCLEASE SBCCD SUBUNIT D"/>
    <property type="match status" value="1"/>
</dbReference>
<dbReference type="InterPro" id="IPR029052">
    <property type="entry name" value="Metallo-depent_PP-like"/>
</dbReference>
<proteinExistence type="inferred from homology"/>
<accession>S5TI68</accession>
<dbReference type="OrthoDB" id="9773856at2"/>
<dbReference type="GO" id="GO:0004527">
    <property type="term" value="F:exonuclease activity"/>
    <property type="evidence" value="ECO:0007669"/>
    <property type="project" value="UniProtKB-KW"/>
</dbReference>
<dbReference type="HOGENOM" id="CLU_026621_1_0_11"/>
<gene>
    <name evidence="7" type="ORF">B841_05515</name>
</gene>
<dbReference type="KEGG" id="cmd:B841_05515"/>
<dbReference type="InterPro" id="IPR004843">
    <property type="entry name" value="Calcineurin-like_PHP"/>
</dbReference>
<name>S5TI68_9CORY</name>
<keyword evidence="5" id="KW-0269">Exonuclease</keyword>
<evidence type="ECO:0000313" key="7">
    <source>
        <dbReference type="EMBL" id="AGS34576.1"/>
    </source>
</evidence>
<dbReference type="CDD" id="cd00840">
    <property type="entry name" value="MPP_Mre11_N"/>
    <property type="match status" value="1"/>
</dbReference>
<keyword evidence="3" id="KW-0540">Nuclease</keyword>
<dbReference type="Proteomes" id="UP000015388">
    <property type="component" value="Chromosome"/>
</dbReference>
<organism evidence="7 8">
    <name type="scientific">Corynebacterium maris DSM 45190</name>
    <dbReference type="NCBI Taxonomy" id="1224163"/>
    <lineage>
        <taxon>Bacteria</taxon>
        <taxon>Bacillati</taxon>
        <taxon>Actinomycetota</taxon>
        <taxon>Actinomycetes</taxon>
        <taxon>Mycobacteriales</taxon>
        <taxon>Corynebacteriaceae</taxon>
        <taxon>Corynebacterium</taxon>
    </lineage>
</organism>
<dbReference type="STRING" id="1224163.B841_05515"/>
<reference evidence="7 8" key="1">
    <citation type="submission" date="2012-11" db="EMBL/GenBank/DDBJ databases">
        <title>The complete genome sequence of Corynebacterium maris Coryn-1 (=DSM 45190).</title>
        <authorList>
            <person name="Schaffert L."/>
            <person name="Albersmeier A."/>
            <person name="Kalinowski J."/>
            <person name="Ruckert C."/>
        </authorList>
    </citation>
    <scope>NUCLEOTIDE SEQUENCE [LARGE SCALE GENOMIC DNA]</scope>
    <source>
        <strain evidence="8">Coryn-1</strain>
    </source>
</reference>
<evidence type="ECO:0000256" key="5">
    <source>
        <dbReference type="ARBA" id="ARBA00022839"/>
    </source>
</evidence>
<dbReference type="PATRIC" id="fig|1224163.3.peg.1106"/>
<dbReference type="Gene3D" id="3.60.21.10">
    <property type="match status" value="1"/>
</dbReference>